<reference evidence="1" key="1">
    <citation type="submission" date="2022-07" db="EMBL/GenBank/DDBJ databases">
        <authorList>
            <person name="Macas J."/>
            <person name="Novak P."/>
            <person name="Neumann P."/>
        </authorList>
    </citation>
    <scope>NUCLEOTIDE SEQUENCE</scope>
</reference>
<dbReference type="OrthoDB" id="1263768at2759"/>
<gene>
    <name evidence="1" type="ORF">CEURO_LOCUS21235</name>
</gene>
<dbReference type="Proteomes" id="UP001152484">
    <property type="component" value="Unassembled WGS sequence"/>
</dbReference>
<keyword evidence="2" id="KW-1185">Reference proteome</keyword>
<proteinExistence type="predicted"/>
<dbReference type="PANTHER" id="PTHR47169">
    <property type="entry name" value="OS01G0541250 PROTEIN"/>
    <property type="match status" value="1"/>
</dbReference>
<sequence length="226" mass="26121">MHIDEKWFYLSKETTTFYTTPTEEDPYRTAQSKKFIPKIMFLAAVGRPRLRDNGEVLWDGKVRIFPFTYEDTAKRSSKNRPAGTLETKASVSITRLVIKEMILNELLPAIKQTWPDADNRRVIIQQDNARPHIDINDPDFVREGTKDGWNIQSTCQPPNSPDLNVLDLGFFRTIDAIKDQKAPKTITDLSSAHFCKHIVVGRQYNAICIDQHSVHQFNFCPNVRKW</sequence>
<accession>A0A9P0ZVJ1</accession>
<dbReference type="Gene3D" id="3.30.420.10">
    <property type="entry name" value="Ribonuclease H-like superfamily/Ribonuclease H"/>
    <property type="match status" value="1"/>
</dbReference>
<organism evidence="1 2">
    <name type="scientific">Cuscuta europaea</name>
    <name type="common">European dodder</name>
    <dbReference type="NCBI Taxonomy" id="41803"/>
    <lineage>
        <taxon>Eukaryota</taxon>
        <taxon>Viridiplantae</taxon>
        <taxon>Streptophyta</taxon>
        <taxon>Embryophyta</taxon>
        <taxon>Tracheophyta</taxon>
        <taxon>Spermatophyta</taxon>
        <taxon>Magnoliopsida</taxon>
        <taxon>eudicotyledons</taxon>
        <taxon>Gunneridae</taxon>
        <taxon>Pentapetalae</taxon>
        <taxon>asterids</taxon>
        <taxon>lamiids</taxon>
        <taxon>Solanales</taxon>
        <taxon>Convolvulaceae</taxon>
        <taxon>Cuscuteae</taxon>
        <taxon>Cuscuta</taxon>
        <taxon>Cuscuta subgen. Cuscuta</taxon>
    </lineage>
</organism>
<evidence type="ECO:0000313" key="1">
    <source>
        <dbReference type="EMBL" id="CAH9116604.1"/>
    </source>
</evidence>
<dbReference type="PANTHER" id="PTHR47169:SF2">
    <property type="entry name" value="OS01G0541250 PROTEIN"/>
    <property type="match status" value="1"/>
</dbReference>
<dbReference type="EMBL" id="CAMAPE010000070">
    <property type="protein sequence ID" value="CAH9116604.1"/>
    <property type="molecule type" value="Genomic_DNA"/>
</dbReference>
<dbReference type="AlphaFoldDB" id="A0A9P0ZVJ1"/>
<comment type="caution">
    <text evidence="1">The sequence shown here is derived from an EMBL/GenBank/DDBJ whole genome shotgun (WGS) entry which is preliminary data.</text>
</comment>
<evidence type="ECO:0008006" key="3">
    <source>
        <dbReference type="Google" id="ProtNLM"/>
    </source>
</evidence>
<name>A0A9P0ZVJ1_CUSEU</name>
<protein>
    <recommendedName>
        <fullName evidence="3">Transposase</fullName>
    </recommendedName>
</protein>
<dbReference type="GO" id="GO:0003676">
    <property type="term" value="F:nucleic acid binding"/>
    <property type="evidence" value="ECO:0007669"/>
    <property type="project" value="InterPro"/>
</dbReference>
<evidence type="ECO:0000313" key="2">
    <source>
        <dbReference type="Proteomes" id="UP001152484"/>
    </source>
</evidence>
<dbReference type="InterPro" id="IPR036397">
    <property type="entry name" value="RNaseH_sf"/>
</dbReference>